<dbReference type="PANTHER" id="PTHR34982">
    <property type="entry name" value="YOP PROTEINS TRANSLOCATION PROTEIN L"/>
    <property type="match status" value="1"/>
</dbReference>
<dbReference type="InterPro" id="IPR018035">
    <property type="entry name" value="Flagellar_FliH/T3SS_HrpE"/>
</dbReference>
<evidence type="ECO:0000256" key="4">
    <source>
        <dbReference type="ARBA" id="ARBA00022795"/>
    </source>
</evidence>
<keyword evidence="10" id="KW-1185">Reference proteome</keyword>
<reference evidence="10" key="1">
    <citation type="journal article" date="2019" name="Int. J. Syst. Evol. Microbiol.">
        <title>The Global Catalogue of Microorganisms (GCM) 10K type strain sequencing project: providing services to taxonomists for standard genome sequencing and annotation.</title>
        <authorList>
            <consortium name="The Broad Institute Genomics Platform"/>
            <consortium name="The Broad Institute Genome Sequencing Center for Infectious Disease"/>
            <person name="Wu L."/>
            <person name="Ma J."/>
        </authorList>
    </citation>
    <scope>NUCLEOTIDE SEQUENCE [LARGE SCALE GENOMIC DNA]</scope>
    <source>
        <strain evidence="10">JCM 11813</strain>
    </source>
</reference>
<evidence type="ECO:0000256" key="7">
    <source>
        <dbReference type="SAM" id="Coils"/>
    </source>
</evidence>
<feature type="domain" description="Flagellar assembly protein FliH/Type III secretion system HrpE" evidence="8">
    <location>
        <begin position="103"/>
        <end position="222"/>
    </location>
</feature>
<comment type="similarity">
    <text evidence="2">Belongs to the FliH family.</text>
</comment>
<name>A0ABP4EVV2_9ACTN</name>
<keyword evidence="4" id="KW-1005">Bacterial flagellum biogenesis</keyword>
<evidence type="ECO:0000259" key="8">
    <source>
        <dbReference type="Pfam" id="PF02108"/>
    </source>
</evidence>
<comment type="function">
    <text evidence="1">Needed for flagellar regrowth and assembly.</text>
</comment>
<dbReference type="InterPro" id="IPR051472">
    <property type="entry name" value="T3SS_Stator/FliH"/>
</dbReference>
<evidence type="ECO:0000256" key="5">
    <source>
        <dbReference type="ARBA" id="ARBA00022927"/>
    </source>
</evidence>
<keyword evidence="7" id="KW-0175">Coiled coil</keyword>
<keyword evidence="3" id="KW-0813">Transport</keyword>
<dbReference type="PANTHER" id="PTHR34982:SF1">
    <property type="entry name" value="FLAGELLAR ASSEMBLY PROTEIN FLIH"/>
    <property type="match status" value="1"/>
</dbReference>
<dbReference type="Pfam" id="PF02108">
    <property type="entry name" value="FliH"/>
    <property type="match status" value="1"/>
</dbReference>
<protein>
    <recommendedName>
        <fullName evidence="8">Flagellar assembly protein FliH/Type III secretion system HrpE domain-containing protein</fullName>
    </recommendedName>
</protein>
<accession>A0ABP4EVV2</accession>
<keyword evidence="6" id="KW-1006">Bacterial flagellum protein export</keyword>
<sequence>MSSSSSPESAAVRSWRPAERPDLRTGVWTRLGDPSVLGDDVTEQALGRLAQRTRDAARAQGYAVGWAEGRTEALARAEEAAALVAAQAAEREREREAEHRRALDALRAAATELRGTVADTCDRIAAQATDLAFELTRELVGHELTVQEDPGAGVVRRVLAALPTAPLVTVRVHPSVAEAPAAHALAEQGVSLQPDAALAPGGAIVEVDDAAIDLRVESALDRLRQALR</sequence>
<dbReference type="RefSeq" id="WP_343907072.1">
    <property type="nucleotide sequence ID" value="NZ_BAAAJE010000006.1"/>
</dbReference>
<evidence type="ECO:0000313" key="10">
    <source>
        <dbReference type="Proteomes" id="UP001499979"/>
    </source>
</evidence>
<organism evidence="9 10">
    <name type="scientific">Nocardioides aquiterrae</name>
    <dbReference type="NCBI Taxonomy" id="203799"/>
    <lineage>
        <taxon>Bacteria</taxon>
        <taxon>Bacillati</taxon>
        <taxon>Actinomycetota</taxon>
        <taxon>Actinomycetes</taxon>
        <taxon>Propionibacteriales</taxon>
        <taxon>Nocardioidaceae</taxon>
        <taxon>Nocardioides</taxon>
    </lineage>
</organism>
<evidence type="ECO:0000256" key="6">
    <source>
        <dbReference type="ARBA" id="ARBA00023225"/>
    </source>
</evidence>
<evidence type="ECO:0000256" key="1">
    <source>
        <dbReference type="ARBA" id="ARBA00003041"/>
    </source>
</evidence>
<feature type="coiled-coil region" evidence="7">
    <location>
        <begin position="74"/>
        <end position="109"/>
    </location>
</feature>
<evidence type="ECO:0000313" key="9">
    <source>
        <dbReference type="EMBL" id="GAA1137734.1"/>
    </source>
</evidence>
<evidence type="ECO:0000256" key="2">
    <source>
        <dbReference type="ARBA" id="ARBA00006602"/>
    </source>
</evidence>
<evidence type="ECO:0000256" key="3">
    <source>
        <dbReference type="ARBA" id="ARBA00022448"/>
    </source>
</evidence>
<dbReference type="EMBL" id="BAAAJE010000006">
    <property type="protein sequence ID" value="GAA1137734.1"/>
    <property type="molecule type" value="Genomic_DNA"/>
</dbReference>
<proteinExistence type="inferred from homology"/>
<dbReference type="Proteomes" id="UP001499979">
    <property type="component" value="Unassembled WGS sequence"/>
</dbReference>
<gene>
    <name evidence="9" type="ORF">GCM10009606_17060</name>
</gene>
<comment type="caution">
    <text evidence="9">The sequence shown here is derived from an EMBL/GenBank/DDBJ whole genome shotgun (WGS) entry which is preliminary data.</text>
</comment>
<keyword evidence="5" id="KW-0653">Protein transport</keyword>